<gene>
    <name evidence="1" type="ORF">D4L85_20555</name>
</gene>
<dbReference type="InterPro" id="IPR034660">
    <property type="entry name" value="DinB/YfiT-like"/>
</dbReference>
<dbReference type="OrthoDB" id="893570at2"/>
<dbReference type="Proteomes" id="UP000266183">
    <property type="component" value="Chromosome"/>
</dbReference>
<protein>
    <submittedName>
        <fullName evidence="1">DinB family protein</fullName>
    </submittedName>
</protein>
<evidence type="ECO:0000313" key="1">
    <source>
        <dbReference type="EMBL" id="AYB32822.1"/>
    </source>
</evidence>
<organism evidence="1 2">
    <name type="scientific">Chryseolinea soli</name>
    <dbReference type="NCBI Taxonomy" id="2321403"/>
    <lineage>
        <taxon>Bacteria</taxon>
        <taxon>Pseudomonadati</taxon>
        <taxon>Bacteroidota</taxon>
        <taxon>Cytophagia</taxon>
        <taxon>Cytophagales</taxon>
        <taxon>Fulvivirgaceae</taxon>
        <taxon>Chryseolinea</taxon>
    </lineage>
</organism>
<reference evidence="2" key="1">
    <citation type="submission" date="2018-09" db="EMBL/GenBank/DDBJ databases">
        <title>Chryseolinea sp. KIS68-18 isolated from soil.</title>
        <authorList>
            <person name="Weon H.-Y."/>
            <person name="Kwon S.-W."/>
            <person name="Lee S.A."/>
        </authorList>
    </citation>
    <scope>NUCLEOTIDE SEQUENCE [LARGE SCALE GENOMIC DNA]</scope>
    <source>
        <strain evidence="2">KIS68-18</strain>
    </source>
</reference>
<accession>A0A385SPQ5</accession>
<dbReference type="RefSeq" id="WP_119756070.1">
    <property type="nucleotide sequence ID" value="NZ_CP032382.1"/>
</dbReference>
<dbReference type="Gene3D" id="1.20.120.450">
    <property type="entry name" value="dinb family like domain"/>
    <property type="match status" value="1"/>
</dbReference>
<proteinExistence type="predicted"/>
<dbReference type="SUPFAM" id="SSF109854">
    <property type="entry name" value="DinB/YfiT-like putative metalloenzymes"/>
    <property type="match status" value="1"/>
</dbReference>
<name>A0A385SPQ5_9BACT</name>
<sequence length="152" mass="17258">MIPFLQSLHKIFDRDIAKMEAEISQYPTEESIWNIDGAIKNPGGNLCLHLCGNLQHYIGAVLGGTDYKRNRDLEFSAKNVSRHDLLAEIQRTRQAVATTLERLDPNLLEKDYPAPVFDYAMTTSFFLIHLSAHLGYHLGQINYHRRLCAASS</sequence>
<dbReference type="EMBL" id="CP032382">
    <property type="protein sequence ID" value="AYB32822.1"/>
    <property type="molecule type" value="Genomic_DNA"/>
</dbReference>
<evidence type="ECO:0000313" key="2">
    <source>
        <dbReference type="Proteomes" id="UP000266183"/>
    </source>
</evidence>
<dbReference type="InterPro" id="IPR011466">
    <property type="entry name" value="DUF1572"/>
</dbReference>
<dbReference type="AlphaFoldDB" id="A0A385SPQ5"/>
<keyword evidence="2" id="KW-1185">Reference proteome</keyword>
<dbReference type="KEGG" id="chk:D4L85_20555"/>
<dbReference type="Pfam" id="PF07609">
    <property type="entry name" value="DUF1572"/>
    <property type="match status" value="1"/>
</dbReference>